<feature type="non-terminal residue" evidence="3">
    <location>
        <position position="207"/>
    </location>
</feature>
<feature type="transmembrane region" description="Helical" evidence="1">
    <location>
        <begin position="115"/>
        <end position="138"/>
    </location>
</feature>
<dbReference type="HOGENOM" id="CLU_018688_1_2_1"/>
<sequence>MEESPLEAPDGKYQSSLKPEFGDGRGFWKLYDDLAESKDRDLSMDLNGNLDTLLIFAGLFSAVNTAFISFTMSDLSPGSMDQTNALLERVALLLDNSTQTPGGQSSSFTPHPASVLANCLLYASLCCSLFSAAGAMLGKEWLRFFDRKQQVASLGDKARFRQRKFRGIQKWHFQETVQMLPYVLLLSVFLFFTGLVPFLLRVNKAVA</sequence>
<keyword evidence="1" id="KW-0812">Transmembrane</keyword>
<evidence type="ECO:0000256" key="1">
    <source>
        <dbReference type="SAM" id="Phobius"/>
    </source>
</evidence>
<accession>A0A0C3K816</accession>
<reference evidence="4" key="2">
    <citation type="submission" date="2015-01" db="EMBL/GenBank/DDBJ databases">
        <title>Evolutionary Origins and Diversification of the Mycorrhizal Mutualists.</title>
        <authorList>
            <consortium name="DOE Joint Genome Institute"/>
            <consortium name="Mycorrhizal Genomics Consortium"/>
            <person name="Kohler A."/>
            <person name="Kuo A."/>
            <person name="Nagy L.G."/>
            <person name="Floudas D."/>
            <person name="Copeland A."/>
            <person name="Barry K.W."/>
            <person name="Cichocki N."/>
            <person name="Veneault-Fourrey C."/>
            <person name="LaButti K."/>
            <person name="Lindquist E.A."/>
            <person name="Lipzen A."/>
            <person name="Lundell T."/>
            <person name="Morin E."/>
            <person name="Murat C."/>
            <person name="Riley R."/>
            <person name="Ohm R."/>
            <person name="Sun H."/>
            <person name="Tunlid A."/>
            <person name="Henrissat B."/>
            <person name="Grigoriev I.V."/>
            <person name="Hibbett D.S."/>
            <person name="Martin F."/>
        </authorList>
    </citation>
    <scope>NUCLEOTIDE SEQUENCE [LARGE SCALE GENOMIC DNA]</scope>
    <source>
        <strain evidence="4">MUT 4182</strain>
    </source>
</reference>
<feature type="transmembrane region" description="Helical" evidence="1">
    <location>
        <begin position="53"/>
        <end position="72"/>
    </location>
</feature>
<feature type="domain" description="DUF6535" evidence="2">
    <location>
        <begin position="28"/>
        <end position="200"/>
    </location>
</feature>
<keyword evidence="1" id="KW-1133">Transmembrane helix</keyword>
<protein>
    <recommendedName>
        <fullName evidence="2">DUF6535 domain-containing protein</fullName>
    </recommendedName>
</protein>
<dbReference type="AlphaFoldDB" id="A0A0C3K816"/>
<dbReference type="EMBL" id="KN823367">
    <property type="protein sequence ID" value="KIO17563.1"/>
    <property type="molecule type" value="Genomic_DNA"/>
</dbReference>
<gene>
    <name evidence="3" type="ORF">M407DRAFT_84854</name>
</gene>
<evidence type="ECO:0000313" key="3">
    <source>
        <dbReference type="EMBL" id="KIO17563.1"/>
    </source>
</evidence>
<reference evidence="3 4" key="1">
    <citation type="submission" date="2014-04" db="EMBL/GenBank/DDBJ databases">
        <authorList>
            <consortium name="DOE Joint Genome Institute"/>
            <person name="Kuo A."/>
            <person name="Girlanda M."/>
            <person name="Perotto S."/>
            <person name="Kohler A."/>
            <person name="Nagy L.G."/>
            <person name="Floudas D."/>
            <person name="Copeland A."/>
            <person name="Barry K.W."/>
            <person name="Cichocki N."/>
            <person name="Veneault-Fourrey C."/>
            <person name="LaButti K."/>
            <person name="Lindquist E.A."/>
            <person name="Lipzen A."/>
            <person name="Lundell T."/>
            <person name="Morin E."/>
            <person name="Murat C."/>
            <person name="Sun H."/>
            <person name="Tunlid A."/>
            <person name="Henrissat B."/>
            <person name="Grigoriev I.V."/>
            <person name="Hibbett D.S."/>
            <person name="Martin F."/>
            <person name="Nordberg H.P."/>
            <person name="Cantor M.N."/>
            <person name="Hua S.X."/>
        </authorList>
    </citation>
    <scope>NUCLEOTIDE SEQUENCE [LARGE SCALE GENOMIC DNA]</scope>
    <source>
        <strain evidence="3 4">MUT 4182</strain>
    </source>
</reference>
<keyword evidence="4" id="KW-1185">Reference proteome</keyword>
<feature type="transmembrane region" description="Helical" evidence="1">
    <location>
        <begin position="179"/>
        <end position="200"/>
    </location>
</feature>
<evidence type="ECO:0000259" key="2">
    <source>
        <dbReference type="Pfam" id="PF20153"/>
    </source>
</evidence>
<dbReference type="OrthoDB" id="3219854at2759"/>
<dbReference type="InterPro" id="IPR045338">
    <property type="entry name" value="DUF6535"/>
</dbReference>
<dbReference type="Pfam" id="PF20153">
    <property type="entry name" value="DUF6535"/>
    <property type="match status" value="1"/>
</dbReference>
<dbReference type="Proteomes" id="UP000054248">
    <property type="component" value="Unassembled WGS sequence"/>
</dbReference>
<keyword evidence="1" id="KW-0472">Membrane</keyword>
<organism evidence="3 4">
    <name type="scientific">Tulasnella calospora MUT 4182</name>
    <dbReference type="NCBI Taxonomy" id="1051891"/>
    <lineage>
        <taxon>Eukaryota</taxon>
        <taxon>Fungi</taxon>
        <taxon>Dikarya</taxon>
        <taxon>Basidiomycota</taxon>
        <taxon>Agaricomycotina</taxon>
        <taxon>Agaricomycetes</taxon>
        <taxon>Cantharellales</taxon>
        <taxon>Tulasnellaceae</taxon>
        <taxon>Tulasnella</taxon>
    </lineage>
</organism>
<evidence type="ECO:0000313" key="4">
    <source>
        <dbReference type="Proteomes" id="UP000054248"/>
    </source>
</evidence>
<proteinExistence type="predicted"/>
<name>A0A0C3K816_9AGAM</name>